<protein>
    <submittedName>
        <fullName evidence="2">Putative oxidoreductase</fullName>
    </submittedName>
</protein>
<dbReference type="Proteomes" id="UP000192656">
    <property type="component" value="Unassembled WGS sequence"/>
</dbReference>
<feature type="transmembrane region" description="Helical" evidence="1">
    <location>
        <begin position="114"/>
        <end position="136"/>
    </location>
</feature>
<accession>A0A1W2D1E2</accession>
<keyword evidence="1" id="KW-1133">Transmembrane helix</keyword>
<sequence>MTLEILITFLTRLSLVLLFFPFSAFDKTANFKAAAGQAGQAVSSPMLARGLILIGLFVEIVMSLGILTGIADRLAAFILAGYCAATAIFFKQFWRTSDFRLIGASKGREMFWDFLKNFAVAGGFLLITFGTTAGTVDDFFVNPLSSTNPYTIGAQP</sequence>
<keyword evidence="3" id="KW-1185">Reference proteome</keyword>
<feature type="transmembrane region" description="Helical" evidence="1">
    <location>
        <begin position="46"/>
        <end position="68"/>
    </location>
</feature>
<keyword evidence="1" id="KW-0812">Transmembrane</keyword>
<dbReference type="OrthoDB" id="7272111at2"/>
<dbReference type="STRING" id="937218.SAMN06297251_11221"/>
<dbReference type="AlphaFoldDB" id="A0A1W2D1E2"/>
<name>A0A1W2D1E2_9HYPH</name>
<evidence type="ECO:0000256" key="1">
    <source>
        <dbReference type="SAM" id="Phobius"/>
    </source>
</evidence>
<feature type="transmembrane region" description="Helical" evidence="1">
    <location>
        <begin position="6"/>
        <end position="25"/>
    </location>
</feature>
<dbReference type="EMBL" id="FWXR01000012">
    <property type="protein sequence ID" value="SMC90828.1"/>
    <property type="molecule type" value="Genomic_DNA"/>
</dbReference>
<dbReference type="RefSeq" id="WP_084410603.1">
    <property type="nucleotide sequence ID" value="NZ_FWXR01000012.1"/>
</dbReference>
<feature type="transmembrane region" description="Helical" evidence="1">
    <location>
        <begin position="74"/>
        <end position="94"/>
    </location>
</feature>
<evidence type="ECO:0000313" key="2">
    <source>
        <dbReference type="EMBL" id="SMC90828.1"/>
    </source>
</evidence>
<proteinExistence type="predicted"/>
<reference evidence="2 3" key="1">
    <citation type="submission" date="2017-04" db="EMBL/GenBank/DDBJ databases">
        <authorList>
            <person name="Afonso C.L."/>
            <person name="Miller P.J."/>
            <person name="Scott M.A."/>
            <person name="Spackman E."/>
            <person name="Goraichik I."/>
            <person name="Dimitrov K.M."/>
            <person name="Suarez D.L."/>
            <person name="Swayne D.E."/>
        </authorList>
    </citation>
    <scope>NUCLEOTIDE SEQUENCE [LARGE SCALE GENOMIC DNA]</scope>
    <source>
        <strain evidence="2 3">CGMCC 1.10972</strain>
    </source>
</reference>
<keyword evidence="1" id="KW-0472">Membrane</keyword>
<organism evidence="2 3">
    <name type="scientific">Fulvimarina manganoxydans</name>
    <dbReference type="NCBI Taxonomy" id="937218"/>
    <lineage>
        <taxon>Bacteria</taxon>
        <taxon>Pseudomonadati</taxon>
        <taxon>Pseudomonadota</taxon>
        <taxon>Alphaproteobacteria</taxon>
        <taxon>Hyphomicrobiales</taxon>
        <taxon>Aurantimonadaceae</taxon>
        <taxon>Fulvimarina</taxon>
    </lineage>
</organism>
<evidence type="ECO:0000313" key="3">
    <source>
        <dbReference type="Proteomes" id="UP000192656"/>
    </source>
</evidence>
<gene>
    <name evidence="2" type="ORF">SAMN06297251_11221</name>
</gene>